<dbReference type="EC" id="4.2.99.18" evidence="15"/>
<evidence type="ECO:0000256" key="10">
    <source>
        <dbReference type="ARBA" id="ARBA00023204"/>
    </source>
</evidence>
<reference evidence="18 19" key="2">
    <citation type="journal article" date="2009" name="PLoS ONE">
        <title>The photosynthetic apparatus and its regulation in the aerobic gammaproteobacterium Congregibacter litoralis gen. nov., sp. nov.</title>
        <authorList>
            <person name="Spring S."/>
            <person name="Lunsdorf H."/>
            <person name="Fuchs B.M."/>
            <person name="Tindall B.J."/>
        </authorList>
    </citation>
    <scope>NUCLEOTIDE SEQUENCE [LARGE SCALE GENOMIC DNA]</scope>
    <source>
        <strain evidence="18">KT71</strain>
    </source>
</reference>
<dbReference type="SMART" id="SM00898">
    <property type="entry name" value="Fapy_DNA_glyco"/>
    <property type="match status" value="1"/>
</dbReference>
<evidence type="ECO:0000256" key="11">
    <source>
        <dbReference type="ARBA" id="ARBA00023239"/>
    </source>
</evidence>
<dbReference type="InterPro" id="IPR010979">
    <property type="entry name" value="Ribosomal_uS13-like_H2TH"/>
</dbReference>
<dbReference type="HOGENOM" id="CLU_038423_1_1_6"/>
<dbReference type="Gene3D" id="1.10.8.50">
    <property type="match status" value="1"/>
</dbReference>
<evidence type="ECO:0000256" key="13">
    <source>
        <dbReference type="ARBA" id="ARBA00023295"/>
    </source>
</evidence>
<dbReference type="OrthoDB" id="9800855at2"/>
<dbReference type="RefSeq" id="WP_008293440.1">
    <property type="nucleotide sequence ID" value="NZ_CM002299.1"/>
</dbReference>
<dbReference type="Pfam" id="PF06831">
    <property type="entry name" value="H2TH"/>
    <property type="match status" value="1"/>
</dbReference>
<feature type="active site" description="Proton donor; for delta-elimination activity" evidence="15">
    <location>
        <position position="260"/>
    </location>
</feature>
<dbReference type="SUPFAM" id="SSF81624">
    <property type="entry name" value="N-terminal domain of MutM-like DNA repair proteins"/>
    <property type="match status" value="1"/>
</dbReference>
<comment type="cofactor">
    <cofactor evidence="15">
        <name>Zn(2+)</name>
        <dbReference type="ChEBI" id="CHEBI:29105"/>
    </cofactor>
    <text evidence="15">Binds 1 zinc ion per subunit.</text>
</comment>
<keyword evidence="5 15" id="KW-0227">DNA damage</keyword>
<dbReference type="GO" id="GO:0140078">
    <property type="term" value="F:class I DNA-(apurinic or apyrimidinic site) endonuclease activity"/>
    <property type="evidence" value="ECO:0007669"/>
    <property type="project" value="UniProtKB-EC"/>
</dbReference>
<dbReference type="GO" id="GO:0006284">
    <property type="term" value="P:base-excision repair"/>
    <property type="evidence" value="ECO:0007669"/>
    <property type="project" value="InterPro"/>
</dbReference>
<dbReference type="SUPFAM" id="SSF57716">
    <property type="entry name" value="Glucocorticoid receptor-like (DNA-binding domain)"/>
    <property type="match status" value="1"/>
</dbReference>
<keyword evidence="13 15" id="KW-0326">Glycosidase</keyword>
<comment type="catalytic activity">
    <reaction evidence="14 15">
        <text>2'-deoxyribonucleotide-(2'-deoxyribose 5'-phosphate)-2'-deoxyribonucleotide-DNA = a 3'-end 2'-deoxyribonucleotide-(2,3-dehydro-2,3-deoxyribose 5'-phosphate)-DNA + a 5'-end 5'-phospho-2'-deoxyribonucleoside-DNA + H(+)</text>
        <dbReference type="Rhea" id="RHEA:66592"/>
        <dbReference type="Rhea" id="RHEA-COMP:13180"/>
        <dbReference type="Rhea" id="RHEA-COMP:16897"/>
        <dbReference type="Rhea" id="RHEA-COMP:17067"/>
        <dbReference type="ChEBI" id="CHEBI:15378"/>
        <dbReference type="ChEBI" id="CHEBI:136412"/>
        <dbReference type="ChEBI" id="CHEBI:157695"/>
        <dbReference type="ChEBI" id="CHEBI:167181"/>
        <dbReference type="EC" id="4.2.99.18"/>
    </reaction>
</comment>
<reference evidence="18 19" key="1">
    <citation type="journal article" date="2007" name="Proc. Natl. Acad. Sci. U.S.A.">
        <title>Characterization of a marine gammaproteobacterium capable of aerobic anoxygenic photosynthesis.</title>
        <authorList>
            <person name="Fuchs B.M."/>
            <person name="Spring S."/>
            <person name="Teeling H."/>
            <person name="Quast C."/>
            <person name="Wulf J."/>
            <person name="Schattenhofer M."/>
            <person name="Yan S."/>
            <person name="Ferriera S."/>
            <person name="Johnson J."/>
            <person name="Glockner F.O."/>
            <person name="Amann R."/>
        </authorList>
    </citation>
    <scope>NUCLEOTIDE SEQUENCE [LARGE SCALE GENOMIC DNA]</scope>
    <source>
        <strain evidence="18">KT71</strain>
    </source>
</reference>
<dbReference type="Gene3D" id="3.20.190.10">
    <property type="entry name" value="MutM-like, N-terminal"/>
    <property type="match status" value="1"/>
</dbReference>
<dbReference type="SMART" id="SM01232">
    <property type="entry name" value="H2TH"/>
    <property type="match status" value="1"/>
</dbReference>
<keyword evidence="19" id="KW-1185">Reference proteome</keyword>
<dbReference type="STRING" id="314285.KT71_05110"/>
<comment type="similarity">
    <text evidence="2 15">Belongs to the FPG family.</text>
</comment>
<evidence type="ECO:0000259" key="17">
    <source>
        <dbReference type="PROSITE" id="PS51068"/>
    </source>
</evidence>
<dbReference type="FunFam" id="3.20.190.10:FF:000001">
    <property type="entry name" value="Formamidopyrimidine-DNA glycosylase"/>
    <property type="match status" value="1"/>
</dbReference>
<keyword evidence="12 15" id="KW-0511">Multifunctional enzyme</keyword>
<evidence type="ECO:0000256" key="3">
    <source>
        <dbReference type="ARBA" id="ARBA00011245"/>
    </source>
</evidence>
<feature type="active site" description="Proton donor" evidence="15">
    <location>
        <position position="3"/>
    </location>
</feature>
<feature type="domain" description="Formamidopyrimidine-DNA glycosylase catalytic" evidence="17">
    <location>
        <begin position="2"/>
        <end position="113"/>
    </location>
</feature>
<evidence type="ECO:0000256" key="5">
    <source>
        <dbReference type="ARBA" id="ARBA00022763"/>
    </source>
</evidence>
<dbReference type="GO" id="GO:0008270">
    <property type="term" value="F:zinc ion binding"/>
    <property type="evidence" value="ECO:0007669"/>
    <property type="project" value="UniProtKB-UniRule"/>
</dbReference>
<keyword evidence="4 15" id="KW-0479">Metal-binding</keyword>
<evidence type="ECO:0000256" key="8">
    <source>
        <dbReference type="ARBA" id="ARBA00022833"/>
    </source>
</evidence>
<dbReference type="InterPro" id="IPR012319">
    <property type="entry name" value="FPG_cat"/>
</dbReference>
<keyword evidence="9 15" id="KW-0238">DNA-binding</keyword>
<evidence type="ECO:0000256" key="2">
    <source>
        <dbReference type="ARBA" id="ARBA00009409"/>
    </source>
</evidence>
<dbReference type="SUPFAM" id="SSF46946">
    <property type="entry name" value="S13-like H2TH domain"/>
    <property type="match status" value="1"/>
</dbReference>
<feature type="domain" description="FPG-type" evidence="16">
    <location>
        <begin position="236"/>
        <end position="270"/>
    </location>
</feature>
<dbReference type="EC" id="3.2.2.23" evidence="15"/>
<name>A4A9B9_9GAMM</name>
<comment type="caution">
    <text evidence="18">The sequence shown here is derived from an EMBL/GenBank/DDBJ whole genome shotgun (WGS) entry which is preliminary data.</text>
</comment>
<comment type="function">
    <text evidence="15">Involved in base excision repair of DNA damaged by oxidation or by mutagenic agents. Acts as DNA glycosylase that recognizes and removes damaged bases. Has a preference for oxidized purines, such as 7,8-dihydro-8-oxoguanine (8-oxoG). Has AP (apurinic/apyrimidinic) lyase activity and introduces nicks in the DNA strand. Cleaves the DNA backbone by beta-delta elimination to generate a single-strand break at the site of the removed base with both 3'- and 5'-phosphates.</text>
</comment>
<dbReference type="InterPro" id="IPR000214">
    <property type="entry name" value="Znf_DNA_glyclase/AP_lyase"/>
</dbReference>
<feature type="binding site" evidence="15">
    <location>
        <position position="151"/>
    </location>
    <ligand>
        <name>DNA</name>
        <dbReference type="ChEBI" id="CHEBI:16991"/>
    </ligand>
</feature>
<feature type="active site" description="Proton donor; for beta-elimination activity" evidence="15">
    <location>
        <position position="58"/>
    </location>
</feature>
<feature type="active site" description="Schiff-base intermediate with DNA" evidence="15">
    <location>
        <position position="2"/>
    </location>
</feature>
<dbReference type="GO" id="GO:0034039">
    <property type="term" value="F:8-oxo-7,8-dihydroguanine DNA N-glycosylase activity"/>
    <property type="evidence" value="ECO:0007669"/>
    <property type="project" value="TreeGrafter"/>
</dbReference>
<dbReference type="AlphaFoldDB" id="A4A9B9"/>
<dbReference type="Pfam" id="PF01149">
    <property type="entry name" value="Fapy_DNA_glyco"/>
    <property type="match status" value="1"/>
</dbReference>
<evidence type="ECO:0000256" key="9">
    <source>
        <dbReference type="ARBA" id="ARBA00023125"/>
    </source>
</evidence>
<dbReference type="GO" id="GO:0003684">
    <property type="term" value="F:damaged DNA binding"/>
    <property type="evidence" value="ECO:0007669"/>
    <property type="project" value="InterPro"/>
</dbReference>
<keyword evidence="8 15" id="KW-0862">Zinc</keyword>
<comment type="subunit">
    <text evidence="3 15">Monomer.</text>
</comment>
<evidence type="ECO:0000256" key="15">
    <source>
        <dbReference type="HAMAP-Rule" id="MF_00103"/>
    </source>
</evidence>
<dbReference type="InterPro" id="IPR015887">
    <property type="entry name" value="DNA_glyclase_Znf_dom_DNA_BS"/>
</dbReference>
<evidence type="ECO:0000256" key="14">
    <source>
        <dbReference type="ARBA" id="ARBA00044632"/>
    </source>
</evidence>
<accession>A4A9B9</accession>
<evidence type="ECO:0000256" key="7">
    <source>
        <dbReference type="ARBA" id="ARBA00022801"/>
    </source>
</evidence>
<gene>
    <name evidence="15" type="primary">mutM</name>
    <name evidence="15" type="synonym">fpg</name>
    <name evidence="18" type="ORF">KT71_05110</name>
</gene>
<protein>
    <recommendedName>
        <fullName evidence="15">Formamidopyrimidine-DNA glycosylase</fullName>
        <shortName evidence="15">Fapy-DNA glycosylase</shortName>
        <ecNumber evidence="15">3.2.2.23</ecNumber>
    </recommendedName>
    <alternativeName>
        <fullName evidence="15">DNA-(apurinic or apyrimidinic site) lyase MutM</fullName>
        <shortName evidence="15">AP lyase MutM</shortName>
        <ecNumber evidence="15">4.2.99.18</ecNumber>
    </alternativeName>
</protein>
<keyword evidence="11 15" id="KW-0456">Lyase</keyword>
<evidence type="ECO:0000256" key="1">
    <source>
        <dbReference type="ARBA" id="ARBA00001668"/>
    </source>
</evidence>
<dbReference type="PROSITE" id="PS51066">
    <property type="entry name" value="ZF_FPG_2"/>
    <property type="match status" value="1"/>
</dbReference>
<dbReference type="PROSITE" id="PS51068">
    <property type="entry name" value="FPG_CAT"/>
    <property type="match status" value="1"/>
</dbReference>
<dbReference type="HAMAP" id="MF_00103">
    <property type="entry name" value="Fapy_DNA_glycosyl"/>
    <property type="match status" value="1"/>
</dbReference>
<feature type="binding site" evidence="15">
    <location>
        <position position="91"/>
    </location>
    <ligand>
        <name>DNA</name>
        <dbReference type="ChEBI" id="CHEBI:16991"/>
    </ligand>
</feature>
<evidence type="ECO:0000259" key="16">
    <source>
        <dbReference type="PROSITE" id="PS51066"/>
    </source>
</evidence>
<evidence type="ECO:0000256" key="4">
    <source>
        <dbReference type="ARBA" id="ARBA00022723"/>
    </source>
</evidence>
<dbReference type="FunFam" id="1.10.8.50:FF:000003">
    <property type="entry name" value="Formamidopyrimidine-DNA glycosylase"/>
    <property type="match status" value="1"/>
</dbReference>
<sequence length="270" mass="30174">MPELPEVETTRRGLRAHCEGRCVTAVVLRDTRLRWPVTPLLPEILNGQRILKLERRAKYLLFRMERGTLLVHLGMSGSLRVLLKPQPAAKHDHIDIELESGAVLRYNDPRRFGSFQWFVAGEEFTPLSRLGPEPLSDAFGGKRLFELSRGRKVAVKPFIMDGATVVGVGNIYASEALYLAGIRPDRAAQRVSLARYQRLSEHIKQVLTNAIDQGGTTLRDFVGGDGKPGYFAQQLFVYGRSGEPCKGCGRVLRDKVIGQRASVYCIACQR</sequence>
<evidence type="ECO:0000256" key="6">
    <source>
        <dbReference type="ARBA" id="ARBA00022771"/>
    </source>
</evidence>
<dbReference type="InterPro" id="IPR035937">
    <property type="entry name" value="FPG_N"/>
</dbReference>
<organism evidence="18 19">
    <name type="scientific">Congregibacter litoralis KT71</name>
    <dbReference type="NCBI Taxonomy" id="314285"/>
    <lineage>
        <taxon>Bacteria</taxon>
        <taxon>Pseudomonadati</taxon>
        <taxon>Pseudomonadota</taxon>
        <taxon>Gammaproteobacteria</taxon>
        <taxon>Cellvibrionales</taxon>
        <taxon>Halieaceae</taxon>
        <taxon>Congregibacter</taxon>
    </lineage>
</organism>
<dbReference type="PROSITE" id="PS01242">
    <property type="entry name" value="ZF_FPG_1"/>
    <property type="match status" value="1"/>
</dbReference>
<dbReference type="eggNOG" id="COG0266">
    <property type="taxonomic scope" value="Bacteria"/>
</dbReference>
<dbReference type="EMBL" id="AAOA02000002">
    <property type="protein sequence ID" value="EAQ97661.1"/>
    <property type="molecule type" value="Genomic_DNA"/>
</dbReference>
<dbReference type="PANTHER" id="PTHR22993:SF9">
    <property type="entry name" value="FORMAMIDOPYRIMIDINE-DNA GLYCOSYLASE"/>
    <property type="match status" value="1"/>
</dbReference>
<comment type="catalytic activity">
    <reaction evidence="1 15">
        <text>Hydrolysis of DNA containing ring-opened 7-methylguanine residues, releasing 2,6-diamino-4-hydroxy-5-(N-methyl)formamidopyrimidine.</text>
        <dbReference type="EC" id="3.2.2.23"/>
    </reaction>
</comment>
<evidence type="ECO:0000313" key="18">
    <source>
        <dbReference type="EMBL" id="EAQ97661.1"/>
    </source>
</evidence>
<dbReference type="InterPro" id="IPR015886">
    <property type="entry name" value="H2TH_FPG"/>
</dbReference>
<dbReference type="PANTHER" id="PTHR22993">
    <property type="entry name" value="FORMAMIDOPYRIMIDINE-DNA GLYCOSYLASE"/>
    <property type="match status" value="1"/>
</dbReference>
<dbReference type="InterPro" id="IPR020629">
    <property type="entry name" value="FPG_Glyclase"/>
</dbReference>
<dbReference type="NCBIfam" id="NF002211">
    <property type="entry name" value="PRK01103.1"/>
    <property type="match status" value="1"/>
</dbReference>
<proteinExistence type="inferred from homology"/>
<dbReference type="Proteomes" id="UP000019205">
    <property type="component" value="Chromosome"/>
</dbReference>
<feature type="binding site" evidence="15">
    <location>
        <position position="110"/>
    </location>
    <ligand>
        <name>DNA</name>
        <dbReference type="ChEBI" id="CHEBI:16991"/>
    </ligand>
</feature>
<keyword evidence="10 15" id="KW-0234">DNA repair</keyword>
<evidence type="ECO:0000256" key="12">
    <source>
        <dbReference type="ARBA" id="ARBA00023268"/>
    </source>
</evidence>
<dbReference type="NCBIfam" id="TIGR00577">
    <property type="entry name" value="fpg"/>
    <property type="match status" value="1"/>
</dbReference>
<evidence type="ECO:0000313" key="19">
    <source>
        <dbReference type="Proteomes" id="UP000019205"/>
    </source>
</evidence>
<dbReference type="CDD" id="cd08966">
    <property type="entry name" value="EcFpg-like_N"/>
    <property type="match status" value="1"/>
</dbReference>
<keyword evidence="7 15" id="KW-0378">Hydrolase</keyword>
<keyword evidence="6 15" id="KW-0863">Zinc-finger</keyword>